<dbReference type="EMBL" id="JAKILB010000020">
    <property type="protein sequence ID" value="MCL1140877.1"/>
    <property type="molecule type" value="Genomic_DNA"/>
</dbReference>
<name>A0A9X1ZH23_9GAMM</name>
<evidence type="ECO:0000313" key="2">
    <source>
        <dbReference type="Proteomes" id="UP001139293"/>
    </source>
</evidence>
<dbReference type="Proteomes" id="UP001139293">
    <property type="component" value="Unassembled WGS sequence"/>
</dbReference>
<proteinExistence type="predicted"/>
<dbReference type="RefSeq" id="WP_248951841.1">
    <property type="nucleotide sequence ID" value="NZ_JAKILB010000020.1"/>
</dbReference>
<accession>A0A9X1ZH23</accession>
<gene>
    <name evidence="1" type="ORF">L2740_20260</name>
</gene>
<evidence type="ECO:0000313" key="1">
    <source>
        <dbReference type="EMBL" id="MCL1140877.1"/>
    </source>
</evidence>
<sequence>MIVECPHCSEDNEIEYAENIRCKKCEKDYKGYEFSKRKIITGTALALLTYIGVHTLRDEAKGYGDRYPIAVEYALLDSCINGSSNSISQSRYLSKRDVCLCALEGAQEDYPYSDYKDDSKGFVPIFRRYTKSCR</sequence>
<protein>
    <submittedName>
        <fullName evidence="1">Uncharacterized protein</fullName>
    </submittedName>
</protein>
<organism evidence="1 2">
    <name type="scientific">Shewanella pneumatophori</name>
    <dbReference type="NCBI Taxonomy" id="314092"/>
    <lineage>
        <taxon>Bacteria</taxon>
        <taxon>Pseudomonadati</taxon>
        <taxon>Pseudomonadota</taxon>
        <taxon>Gammaproteobacteria</taxon>
        <taxon>Alteromonadales</taxon>
        <taxon>Shewanellaceae</taxon>
        <taxon>Shewanella</taxon>
    </lineage>
</organism>
<reference evidence="1" key="1">
    <citation type="submission" date="2022-01" db="EMBL/GenBank/DDBJ databases">
        <title>Whole genome-based taxonomy of the Shewanellaceae.</title>
        <authorList>
            <person name="Martin-Rodriguez A.J."/>
        </authorList>
    </citation>
    <scope>NUCLEOTIDE SEQUENCE</scope>
    <source>
        <strain evidence="1">KCTC 23973</strain>
    </source>
</reference>
<comment type="caution">
    <text evidence="1">The sequence shown here is derived from an EMBL/GenBank/DDBJ whole genome shotgun (WGS) entry which is preliminary data.</text>
</comment>
<keyword evidence="2" id="KW-1185">Reference proteome</keyword>
<dbReference type="AlphaFoldDB" id="A0A9X1ZH23"/>